<dbReference type="InterPro" id="IPR036249">
    <property type="entry name" value="Thioredoxin-like_sf"/>
</dbReference>
<dbReference type="EMBL" id="CP003345">
    <property type="protein sequence ID" value="AFM06024.1"/>
    <property type="molecule type" value="Genomic_DNA"/>
</dbReference>
<dbReference type="KEGG" id="fli:Fleli_3712"/>
<dbReference type="AlphaFoldDB" id="I4APY9"/>
<dbReference type="Gene3D" id="3.40.30.10">
    <property type="entry name" value="Glutaredoxin"/>
    <property type="match status" value="1"/>
</dbReference>
<gene>
    <name evidence="1" type="ordered locus">Fleli_3712</name>
</gene>
<name>I4APY9_BERLS</name>
<dbReference type="eggNOG" id="COG3118">
    <property type="taxonomic scope" value="Bacteria"/>
</dbReference>
<reference evidence="2" key="1">
    <citation type="submission" date="2012-06" db="EMBL/GenBank/DDBJ databases">
        <title>The complete genome of Flexibacter litoralis DSM 6794.</title>
        <authorList>
            <person name="Lucas S."/>
            <person name="Copeland A."/>
            <person name="Lapidus A."/>
            <person name="Glavina del Rio T."/>
            <person name="Dalin E."/>
            <person name="Tice H."/>
            <person name="Bruce D."/>
            <person name="Goodwin L."/>
            <person name="Pitluck S."/>
            <person name="Peters L."/>
            <person name="Ovchinnikova G."/>
            <person name="Lu M."/>
            <person name="Kyrpides N."/>
            <person name="Mavromatis K."/>
            <person name="Ivanova N."/>
            <person name="Brettin T."/>
            <person name="Detter J.C."/>
            <person name="Han C."/>
            <person name="Larimer F."/>
            <person name="Land M."/>
            <person name="Hauser L."/>
            <person name="Markowitz V."/>
            <person name="Cheng J.-F."/>
            <person name="Hugenholtz P."/>
            <person name="Woyke T."/>
            <person name="Wu D."/>
            <person name="Spring S."/>
            <person name="Lang E."/>
            <person name="Kopitz M."/>
            <person name="Brambilla E."/>
            <person name="Klenk H.-P."/>
            <person name="Eisen J.A."/>
        </authorList>
    </citation>
    <scope>NUCLEOTIDE SEQUENCE [LARGE SCALE GENOMIC DNA]</scope>
    <source>
        <strain evidence="2">ATCC 23117 / DSM 6794 / NBRC 15988 / NCIMB 1366 / Sio-4</strain>
    </source>
</reference>
<evidence type="ECO:0000313" key="1">
    <source>
        <dbReference type="EMBL" id="AFM06024.1"/>
    </source>
</evidence>
<organism evidence="1 2">
    <name type="scientific">Bernardetia litoralis (strain ATCC 23117 / DSM 6794 / NBRC 15988 / NCIMB 1366 / Fx l1 / Sio-4)</name>
    <name type="common">Flexibacter litoralis</name>
    <dbReference type="NCBI Taxonomy" id="880071"/>
    <lineage>
        <taxon>Bacteria</taxon>
        <taxon>Pseudomonadati</taxon>
        <taxon>Bacteroidota</taxon>
        <taxon>Cytophagia</taxon>
        <taxon>Cytophagales</taxon>
        <taxon>Bernardetiaceae</taxon>
        <taxon>Bernardetia</taxon>
    </lineage>
</organism>
<dbReference type="Pfam" id="PF11009">
    <property type="entry name" value="BrxC"/>
    <property type="match status" value="1"/>
</dbReference>
<dbReference type="RefSeq" id="WP_014799448.1">
    <property type="nucleotide sequence ID" value="NC_018018.1"/>
</dbReference>
<protein>
    <submittedName>
        <fullName evidence="1">Bacillithiol system protein YtxJ</fullName>
    </submittedName>
</protein>
<proteinExistence type="predicted"/>
<keyword evidence="2" id="KW-1185">Reference proteome</keyword>
<dbReference type="NCBIfam" id="TIGR04019">
    <property type="entry name" value="B_thiol_YtxJ"/>
    <property type="match status" value="1"/>
</dbReference>
<dbReference type="STRING" id="880071.Fleli_3712"/>
<accession>I4APY9</accession>
<dbReference type="Proteomes" id="UP000006054">
    <property type="component" value="Chromosome"/>
</dbReference>
<dbReference type="SUPFAM" id="SSF52833">
    <property type="entry name" value="Thioredoxin-like"/>
    <property type="match status" value="1"/>
</dbReference>
<sequence length="128" mass="14845">MNLVTKFISKLFNEQVMNWNKLETPETLQEIIKNSDTTPVLIFKHSTRCSISTMALSRFERQWNQEKMGNVEPYYLDLIKYKNISNLIAQELKITHESPQVLLVKNGKCIYNASHSSIYFDDLVGKAS</sequence>
<dbReference type="HOGENOM" id="CLU_153787_0_0_10"/>
<dbReference type="InterPro" id="IPR022551">
    <property type="entry name" value="BrxC"/>
</dbReference>
<evidence type="ECO:0000313" key="2">
    <source>
        <dbReference type="Proteomes" id="UP000006054"/>
    </source>
</evidence>